<name>A0A3S8ZPT1_9NEIS</name>
<dbReference type="RefSeq" id="WP_125971451.1">
    <property type="nucleotide sequence ID" value="NZ_CP034433.1"/>
</dbReference>
<gene>
    <name evidence="1" type="ORF">EJO50_02660</name>
</gene>
<dbReference type="KEGG" id="iod:EJO50_02660"/>
<evidence type="ECO:0000313" key="2">
    <source>
        <dbReference type="Proteomes" id="UP000282438"/>
    </source>
</evidence>
<proteinExistence type="predicted"/>
<accession>A0A3S8ZPT1</accession>
<evidence type="ECO:0000313" key="1">
    <source>
        <dbReference type="EMBL" id="AZN35483.1"/>
    </source>
</evidence>
<sequence length="114" mass="12822">MSYPIPELLALPEMSGSSGQKLFSVRVKINGQFGGAVPDRELPLAVILNLLSQTDGYNSVSLQSLMSFDNFTFEIRKYEFDPIKQRLIIHARDVPEARKNEVLERKGIGQLVSR</sequence>
<dbReference type="EMBL" id="CP034433">
    <property type="protein sequence ID" value="AZN35483.1"/>
    <property type="molecule type" value="Genomic_DNA"/>
</dbReference>
<dbReference type="AlphaFoldDB" id="A0A3S8ZPT1"/>
<organism evidence="1 2">
    <name type="scientific">Iodobacter ciconiae</name>
    <dbReference type="NCBI Taxonomy" id="2496266"/>
    <lineage>
        <taxon>Bacteria</taxon>
        <taxon>Pseudomonadati</taxon>
        <taxon>Pseudomonadota</taxon>
        <taxon>Betaproteobacteria</taxon>
        <taxon>Neisseriales</taxon>
        <taxon>Chitinibacteraceae</taxon>
        <taxon>Iodobacter</taxon>
    </lineage>
</organism>
<keyword evidence="2" id="KW-1185">Reference proteome</keyword>
<protein>
    <submittedName>
        <fullName evidence="1">Uncharacterized protein</fullName>
    </submittedName>
</protein>
<reference evidence="1 2" key="1">
    <citation type="submission" date="2018-12" db="EMBL/GenBank/DDBJ databases">
        <title>Complete genome sequence of Iodobacter sp. H11R3.</title>
        <authorList>
            <person name="Bae J.-W."/>
        </authorList>
    </citation>
    <scope>NUCLEOTIDE SEQUENCE [LARGE SCALE GENOMIC DNA]</scope>
    <source>
        <strain evidence="1 2">H11R3</strain>
    </source>
</reference>
<dbReference type="Proteomes" id="UP000282438">
    <property type="component" value="Chromosome"/>
</dbReference>